<protein>
    <submittedName>
        <fullName evidence="1">Uncharacterized protein</fullName>
    </submittedName>
</protein>
<evidence type="ECO:0000313" key="1">
    <source>
        <dbReference type="EMBL" id="GBP84432.1"/>
    </source>
</evidence>
<dbReference type="Proteomes" id="UP000299102">
    <property type="component" value="Unassembled WGS sequence"/>
</dbReference>
<proteinExistence type="predicted"/>
<comment type="caution">
    <text evidence="1">The sequence shown here is derived from an EMBL/GenBank/DDBJ whole genome shotgun (WGS) entry which is preliminary data.</text>
</comment>
<evidence type="ECO:0000313" key="2">
    <source>
        <dbReference type="Proteomes" id="UP000299102"/>
    </source>
</evidence>
<dbReference type="EMBL" id="BGZK01001678">
    <property type="protein sequence ID" value="GBP84432.1"/>
    <property type="molecule type" value="Genomic_DNA"/>
</dbReference>
<sequence length="180" mass="20471">MRVMKLLRRVPDSVRPRLCGCFNSGGCEILISSRRAPCTPYLRVLHILTECGREIAASGVVFRPVSEFRWPTLTSHPYPSSIIYPILCHRLKTQWRLFEGWRRAHGAAFTHSDHTFTFRHFLKIRTGAGLRANTRGKCAVNNKEVLAAHLRFANAPQTKVSCPTLCTVNATFESALRSWY</sequence>
<gene>
    <name evidence="1" type="ORF">EVAR_86428_1</name>
</gene>
<name>A0A4C1ZAQ5_EUMVA</name>
<reference evidence="1 2" key="1">
    <citation type="journal article" date="2019" name="Commun. Biol.">
        <title>The bagworm genome reveals a unique fibroin gene that provides high tensile strength.</title>
        <authorList>
            <person name="Kono N."/>
            <person name="Nakamura H."/>
            <person name="Ohtoshi R."/>
            <person name="Tomita M."/>
            <person name="Numata K."/>
            <person name="Arakawa K."/>
        </authorList>
    </citation>
    <scope>NUCLEOTIDE SEQUENCE [LARGE SCALE GENOMIC DNA]</scope>
</reference>
<accession>A0A4C1ZAQ5</accession>
<dbReference type="AlphaFoldDB" id="A0A4C1ZAQ5"/>
<keyword evidence="2" id="KW-1185">Reference proteome</keyword>
<organism evidence="1 2">
    <name type="scientific">Eumeta variegata</name>
    <name type="common">Bagworm moth</name>
    <name type="synonym">Eumeta japonica</name>
    <dbReference type="NCBI Taxonomy" id="151549"/>
    <lineage>
        <taxon>Eukaryota</taxon>
        <taxon>Metazoa</taxon>
        <taxon>Ecdysozoa</taxon>
        <taxon>Arthropoda</taxon>
        <taxon>Hexapoda</taxon>
        <taxon>Insecta</taxon>
        <taxon>Pterygota</taxon>
        <taxon>Neoptera</taxon>
        <taxon>Endopterygota</taxon>
        <taxon>Lepidoptera</taxon>
        <taxon>Glossata</taxon>
        <taxon>Ditrysia</taxon>
        <taxon>Tineoidea</taxon>
        <taxon>Psychidae</taxon>
        <taxon>Oiketicinae</taxon>
        <taxon>Eumeta</taxon>
    </lineage>
</organism>